<evidence type="ECO:0000313" key="2">
    <source>
        <dbReference type="EMBL" id="KAG8551657.1"/>
    </source>
</evidence>
<sequence length="132" mass="14749">MLRCVTLLLFLSITWTQQAGSNICGNRPTSKEHAEVYSLLQKSEAAINQILDSDKLRKAVQDVNKIFMSKLCEIDVDPEVVSVFKTVTENFIQQIQDGSVTQETIVSILNNDPIKALDPILEKMKKGGKRAN</sequence>
<feature type="signal peptide" evidence="1">
    <location>
        <begin position="1"/>
        <end position="16"/>
    </location>
</feature>
<evidence type="ECO:0000256" key="1">
    <source>
        <dbReference type="SAM" id="SignalP"/>
    </source>
</evidence>
<dbReference type="Proteomes" id="UP000824782">
    <property type="component" value="Unassembled WGS sequence"/>
</dbReference>
<reference evidence="2" key="1">
    <citation type="thesis" date="2020" institute="ProQuest LLC" country="789 East Eisenhower Parkway, Ann Arbor, MI, USA">
        <title>Comparative Genomics and Chromosome Evolution.</title>
        <authorList>
            <person name="Mudd A.B."/>
        </authorList>
    </citation>
    <scope>NUCLEOTIDE SEQUENCE</scope>
    <source>
        <strain evidence="2">237g6f4</strain>
        <tissue evidence="2">Blood</tissue>
    </source>
</reference>
<gene>
    <name evidence="2" type="ORF">GDO81_004204</name>
</gene>
<protein>
    <recommendedName>
        <fullName evidence="4">Secreted protein</fullName>
    </recommendedName>
</protein>
<keyword evidence="1" id="KW-0732">Signal</keyword>
<keyword evidence="3" id="KW-1185">Reference proteome</keyword>
<organism evidence="2 3">
    <name type="scientific">Engystomops pustulosus</name>
    <name type="common">Tungara frog</name>
    <name type="synonym">Physalaemus pustulosus</name>
    <dbReference type="NCBI Taxonomy" id="76066"/>
    <lineage>
        <taxon>Eukaryota</taxon>
        <taxon>Metazoa</taxon>
        <taxon>Chordata</taxon>
        <taxon>Craniata</taxon>
        <taxon>Vertebrata</taxon>
        <taxon>Euteleostomi</taxon>
        <taxon>Amphibia</taxon>
        <taxon>Batrachia</taxon>
        <taxon>Anura</taxon>
        <taxon>Neobatrachia</taxon>
        <taxon>Hyloidea</taxon>
        <taxon>Leptodactylidae</taxon>
        <taxon>Leiuperinae</taxon>
        <taxon>Engystomops</taxon>
    </lineage>
</organism>
<evidence type="ECO:0008006" key="4">
    <source>
        <dbReference type="Google" id="ProtNLM"/>
    </source>
</evidence>
<comment type="caution">
    <text evidence="2">The sequence shown here is derived from an EMBL/GenBank/DDBJ whole genome shotgun (WGS) entry which is preliminary data.</text>
</comment>
<feature type="chain" id="PRO_5043596861" description="Secreted protein" evidence="1">
    <location>
        <begin position="17"/>
        <end position="132"/>
    </location>
</feature>
<proteinExistence type="predicted"/>
<dbReference type="AlphaFoldDB" id="A0AAV6ZW05"/>
<evidence type="ECO:0000313" key="3">
    <source>
        <dbReference type="Proteomes" id="UP000824782"/>
    </source>
</evidence>
<dbReference type="EMBL" id="WNYA01000011">
    <property type="protein sequence ID" value="KAG8551657.1"/>
    <property type="molecule type" value="Genomic_DNA"/>
</dbReference>
<accession>A0AAV6ZW05</accession>
<name>A0AAV6ZW05_ENGPU</name>